<dbReference type="EMBL" id="JADFAR010000023">
    <property type="protein sequence ID" value="MBE5728599.1"/>
    <property type="molecule type" value="Genomic_DNA"/>
</dbReference>
<evidence type="ECO:0000313" key="1">
    <source>
        <dbReference type="EMBL" id="MBE5728599.1"/>
    </source>
</evidence>
<comment type="caution">
    <text evidence="1">The sequence shown here is derived from an EMBL/GenBank/DDBJ whole genome shotgun (WGS) entry which is preliminary data.</text>
</comment>
<name>A0A8T3UW78_9ARCH</name>
<organism evidence="1 2">
    <name type="scientific">Candidatus Acidifodinimicrobium mancum</name>
    <dbReference type="NCBI Taxonomy" id="2898728"/>
    <lineage>
        <taxon>Archaea</taxon>
        <taxon>Candidatus Parvarchaeota</taxon>
        <taxon>Candidatus Acidifodinimicrobiaceae</taxon>
        <taxon>Candidatus Acidifodinimicrobium</taxon>
    </lineage>
</organism>
<proteinExistence type="predicted"/>
<evidence type="ECO:0000313" key="2">
    <source>
        <dbReference type="Proteomes" id="UP000718571"/>
    </source>
</evidence>
<gene>
    <name evidence="1" type="ORF">IHE51_01945</name>
</gene>
<dbReference type="Proteomes" id="UP000718571">
    <property type="component" value="Unassembled WGS sequence"/>
</dbReference>
<dbReference type="AlphaFoldDB" id="A0A8T3UW78"/>
<protein>
    <submittedName>
        <fullName evidence="1">Uncharacterized protein</fullName>
    </submittedName>
</protein>
<reference evidence="1 2" key="1">
    <citation type="submission" date="2020-09" db="EMBL/GenBank/DDBJ databases">
        <title>Genomic characterization of a novel Parvarchaeota family in acid mine drainage sediments.</title>
        <authorList>
            <person name="Luo Z.-H."/>
        </authorList>
    </citation>
    <scope>NUCLEOTIDE SEQUENCE [LARGE SCALE GENOMIC DNA]</scope>
    <source>
        <strain evidence="1">MAS1_bins.189</strain>
    </source>
</reference>
<accession>A0A8T3UW78</accession>
<sequence length="172" mass="19758">MELKKDNRISETMTDAFKRVKELERSNKLDLSSGEDLSIAIMNLISIEEHLYFSGAKTGNEEYFLLLDSVRDMRKSLMAELVKKGDGEEWCVSKHLLAATMRLTEVGTKEFKIDRKAAETKFATAFRLYSLFWEINLGNLSKRKISDESGDKLKTRNSWVGFIKKALDCCKE</sequence>